<dbReference type="AlphaFoldDB" id="A0A1J5HJP6"/>
<evidence type="ECO:0000313" key="3">
    <source>
        <dbReference type="Proteomes" id="UP000183758"/>
    </source>
</evidence>
<comment type="caution">
    <text evidence="2">The sequence shown here is derived from an EMBL/GenBank/DDBJ whole genome shotgun (WGS) entry which is preliminary data.</text>
</comment>
<organism evidence="2 3">
    <name type="scientific">Candidatus Roizmanbacteria bacterium CG2_30_33_16</name>
    <dbReference type="NCBI Taxonomy" id="1805340"/>
    <lineage>
        <taxon>Bacteria</taxon>
        <taxon>Candidatus Roizmaniibacteriota</taxon>
    </lineage>
</organism>
<keyword evidence="1" id="KW-0812">Transmembrane</keyword>
<gene>
    <name evidence="2" type="ORF">AUK04_01960</name>
</gene>
<proteinExistence type="predicted"/>
<dbReference type="EMBL" id="MNZM01000045">
    <property type="protein sequence ID" value="OIP84860.1"/>
    <property type="molecule type" value="Genomic_DNA"/>
</dbReference>
<name>A0A1J5HJP6_9BACT</name>
<accession>A0A1J5HJP6</accession>
<keyword evidence="1" id="KW-1133">Transmembrane helix</keyword>
<feature type="transmembrane region" description="Helical" evidence="1">
    <location>
        <begin position="21"/>
        <end position="46"/>
    </location>
</feature>
<reference evidence="2 3" key="1">
    <citation type="journal article" date="2016" name="Environ. Microbiol.">
        <title>Genomic resolution of a cold subsurface aquifer community provides metabolic insights for novel microbes adapted to high CO concentrations.</title>
        <authorList>
            <person name="Probst A.J."/>
            <person name="Castelle C.J."/>
            <person name="Singh A."/>
            <person name="Brown C.T."/>
            <person name="Anantharaman K."/>
            <person name="Sharon I."/>
            <person name="Hug L.A."/>
            <person name="Burstein D."/>
            <person name="Emerson J.B."/>
            <person name="Thomas B.C."/>
            <person name="Banfield J.F."/>
        </authorList>
    </citation>
    <scope>NUCLEOTIDE SEQUENCE [LARGE SCALE GENOMIC DNA]</scope>
    <source>
        <strain evidence="2">CG2_30_33_16</strain>
    </source>
</reference>
<keyword evidence="1" id="KW-0472">Membrane</keyword>
<protein>
    <submittedName>
        <fullName evidence="2">Uncharacterized protein</fullName>
    </submittedName>
</protein>
<sequence length="180" mass="20823">MKKGINLFRHRKKPSVSPIFILIRNLSLIGASLSFIAFIFINSWLLNVSRINVDLLHQKKVLLEDILKQKDNEAKINFFKVKLSQLENFSKDNADFKPLYFLLKDSFIEASGSSTIDELSIDNKKKFSFKINLEKFEDFVAYVNTITTPKYVQLFDELNVSNFSYEGDKTYSLVFSGTLK</sequence>
<dbReference type="Proteomes" id="UP000183758">
    <property type="component" value="Unassembled WGS sequence"/>
</dbReference>
<evidence type="ECO:0000313" key="2">
    <source>
        <dbReference type="EMBL" id="OIP84860.1"/>
    </source>
</evidence>
<evidence type="ECO:0000256" key="1">
    <source>
        <dbReference type="SAM" id="Phobius"/>
    </source>
</evidence>